<keyword evidence="4 6" id="KW-0472">Membrane</keyword>
<feature type="transmembrane region" description="Helical" evidence="6">
    <location>
        <begin position="274"/>
        <end position="296"/>
    </location>
</feature>
<feature type="region of interest" description="Disordered" evidence="5">
    <location>
        <begin position="1"/>
        <end position="56"/>
    </location>
</feature>
<feature type="transmembrane region" description="Helical" evidence="6">
    <location>
        <begin position="210"/>
        <end position="233"/>
    </location>
</feature>
<dbReference type="Proteomes" id="UP000054321">
    <property type="component" value="Unassembled WGS sequence"/>
</dbReference>
<protein>
    <recommendedName>
        <fullName evidence="7">Major facilitator superfamily (MFS) profile domain-containing protein</fullName>
    </recommendedName>
</protein>
<evidence type="ECO:0000256" key="1">
    <source>
        <dbReference type="ARBA" id="ARBA00004141"/>
    </source>
</evidence>
<gene>
    <name evidence="8" type="ORF">OIDMADRAFT_107636</name>
</gene>
<evidence type="ECO:0000256" key="4">
    <source>
        <dbReference type="ARBA" id="ARBA00023136"/>
    </source>
</evidence>
<feature type="transmembrane region" description="Helical" evidence="6">
    <location>
        <begin position="245"/>
        <end position="268"/>
    </location>
</feature>
<dbReference type="InterPro" id="IPR020846">
    <property type="entry name" value="MFS_dom"/>
</dbReference>
<dbReference type="EMBL" id="KN832870">
    <property type="protein sequence ID" value="KIN07819.1"/>
    <property type="molecule type" value="Genomic_DNA"/>
</dbReference>
<dbReference type="GO" id="GO:0022857">
    <property type="term" value="F:transmembrane transporter activity"/>
    <property type="evidence" value="ECO:0007669"/>
    <property type="project" value="InterPro"/>
</dbReference>
<evidence type="ECO:0000256" key="3">
    <source>
        <dbReference type="ARBA" id="ARBA00022989"/>
    </source>
</evidence>
<evidence type="ECO:0000259" key="7">
    <source>
        <dbReference type="PROSITE" id="PS50850"/>
    </source>
</evidence>
<dbReference type="InParanoid" id="A0A0C3D913"/>
<dbReference type="PROSITE" id="PS50850">
    <property type="entry name" value="MFS"/>
    <property type="match status" value="1"/>
</dbReference>
<reference evidence="8 9" key="1">
    <citation type="submission" date="2014-04" db="EMBL/GenBank/DDBJ databases">
        <authorList>
            <consortium name="DOE Joint Genome Institute"/>
            <person name="Kuo A."/>
            <person name="Martino E."/>
            <person name="Perotto S."/>
            <person name="Kohler A."/>
            <person name="Nagy L.G."/>
            <person name="Floudas D."/>
            <person name="Copeland A."/>
            <person name="Barry K.W."/>
            <person name="Cichocki N."/>
            <person name="Veneault-Fourrey C."/>
            <person name="LaButti K."/>
            <person name="Lindquist E.A."/>
            <person name="Lipzen A."/>
            <person name="Lundell T."/>
            <person name="Morin E."/>
            <person name="Murat C."/>
            <person name="Sun H."/>
            <person name="Tunlid A."/>
            <person name="Henrissat B."/>
            <person name="Grigoriev I.V."/>
            <person name="Hibbett D.S."/>
            <person name="Martin F."/>
            <person name="Nordberg H.P."/>
            <person name="Cantor M.N."/>
            <person name="Hua S.X."/>
        </authorList>
    </citation>
    <scope>NUCLEOTIDE SEQUENCE [LARGE SCALE GENOMIC DNA]</scope>
    <source>
        <strain evidence="8 9">Zn</strain>
    </source>
</reference>
<feature type="transmembrane region" description="Helical" evidence="6">
    <location>
        <begin position="179"/>
        <end position="198"/>
    </location>
</feature>
<feature type="transmembrane region" description="Helical" evidence="6">
    <location>
        <begin position="470"/>
        <end position="494"/>
    </location>
</feature>
<dbReference type="SUPFAM" id="SSF103473">
    <property type="entry name" value="MFS general substrate transporter"/>
    <property type="match status" value="1"/>
</dbReference>
<dbReference type="InterPro" id="IPR011701">
    <property type="entry name" value="MFS"/>
</dbReference>
<feature type="transmembrane region" description="Helical" evidence="6">
    <location>
        <begin position="357"/>
        <end position="384"/>
    </location>
</feature>
<evidence type="ECO:0000313" key="9">
    <source>
        <dbReference type="Proteomes" id="UP000054321"/>
    </source>
</evidence>
<evidence type="ECO:0000256" key="5">
    <source>
        <dbReference type="SAM" id="MobiDB-lite"/>
    </source>
</evidence>
<reference evidence="9" key="2">
    <citation type="submission" date="2015-01" db="EMBL/GenBank/DDBJ databases">
        <title>Evolutionary Origins and Diversification of the Mycorrhizal Mutualists.</title>
        <authorList>
            <consortium name="DOE Joint Genome Institute"/>
            <consortium name="Mycorrhizal Genomics Consortium"/>
            <person name="Kohler A."/>
            <person name="Kuo A."/>
            <person name="Nagy L.G."/>
            <person name="Floudas D."/>
            <person name="Copeland A."/>
            <person name="Barry K.W."/>
            <person name="Cichocki N."/>
            <person name="Veneault-Fourrey C."/>
            <person name="LaButti K."/>
            <person name="Lindquist E.A."/>
            <person name="Lipzen A."/>
            <person name="Lundell T."/>
            <person name="Morin E."/>
            <person name="Murat C."/>
            <person name="Riley R."/>
            <person name="Ohm R."/>
            <person name="Sun H."/>
            <person name="Tunlid A."/>
            <person name="Henrissat B."/>
            <person name="Grigoriev I.V."/>
            <person name="Hibbett D.S."/>
            <person name="Martin F."/>
        </authorList>
    </citation>
    <scope>NUCLEOTIDE SEQUENCE [LARGE SCALE GENOMIC DNA]</scope>
    <source>
        <strain evidence="9">Zn</strain>
    </source>
</reference>
<keyword evidence="2 6" id="KW-0812">Transmembrane</keyword>
<dbReference type="InterPro" id="IPR005829">
    <property type="entry name" value="Sugar_transporter_CS"/>
</dbReference>
<organism evidence="8 9">
    <name type="scientific">Oidiodendron maius (strain Zn)</name>
    <dbReference type="NCBI Taxonomy" id="913774"/>
    <lineage>
        <taxon>Eukaryota</taxon>
        <taxon>Fungi</taxon>
        <taxon>Dikarya</taxon>
        <taxon>Ascomycota</taxon>
        <taxon>Pezizomycotina</taxon>
        <taxon>Leotiomycetes</taxon>
        <taxon>Leotiomycetes incertae sedis</taxon>
        <taxon>Myxotrichaceae</taxon>
        <taxon>Oidiodendron</taxon>
    </lineage>
</organism>
<evidence type="ECO:0000313" key="8">
    <source>
        <dbReference type="EMBL" id="KIN07819.1"/>
    </source>
</evidence>
<dbReference type="InterPro" id="IPR036259">
    <property type="entry name" value="MFS_trans_sf"/>
</dbReference>
<evidence type="ECO:0000256" key="2">
    <source>
        <dbReference type="ARBA" id="ARBA00022692"/>
    </source>
</evidence>
<dbReference type="PANTHER" id="PTHR23507">
    <property type="entry name" value="ZGC:174356"/>
    <property type="match status" value="1"/>
</dbReference>
<dbReference type="PROSITE" id="PS00216">
    <property type="entry name" value="SUGAR_TRANSPORT_1"/>
    <property type="match status" value="1"/>
</dbReference>
<dbReference type="PANTHER" id="PTHR23507:SF40">
    <property type="entry name" value="TETRACYCLINE-EFFLUX TRANSPORTER"/>
    <property type="match status" value="1"/>
</dbReference>
<sequence>MDAQPAERGDSQAGQYRTQEEASRKPTGALNRADDEGAPLLDNGAGFSRGGPDANSEHGWEGAADFIGLSWWKTPSILWLLPPFFLFSTAVGGLVVPKLNLILALVCRRYLNEQSAADPSLIFAPVLLGEENPQCQKIPEVQSLATDFNLYLTIIAGTLSAVTTPKLGALSDRYGRKRLLVISSLGLFISEIVTILAFKYPDAISYKWLLGGAVFDGICGSFTCSMALTYAYASDVTPPPKRAVSFGYFHACLFSGIALGPLIAALLIKLTGSLITIFYATLGIHAFFISFIFLVVPESLSKKRQSEAQDKYAAENDAASWDGYTWLWALKQSNILEPLKILWPTGSGSSGHLRANLILLSAVDTTVFGVAMGGITVIVYYTGFQFGWDTATTSEFVSAVNICRVTVLLIFLPLLNHLVRLRRARKQLREFGFILPERNSGSDILDLYVIRGAIFLEIIGYGGYSAAHTGALFVASGAVAALGGIGSPILQSALTKHVSRDKVGQLLGATGLLHALARIICPTIFNLLYSATVGTLPQTVFVALTCCFCLAFLASWFIRPDGTVP</sequence>
<dbReference type="GO" id="GO:0016020">
    <property type="term" value="C:membrane"/>
    <property type="evidence" value="ECO:0007669"/>
    <property type="project" value="UniProtKB-SubCell"/>
</dbReference>
<keyword evidence="9" id="KW-1185">Reference proteome</keyword>
<evidence type="ECO:0000256" key="6">
    <source>
        <dbReference type="SAM" id="Phobius"/>
    </source>
</evidence>
<feature type="domain" description="Major facilitator superfamily (MFS) profile" evidence="7">
    <location>
        <begin position="85"/>
        <end position="563"/>
    </location>
</feature>
<proteinExistence type="predicted"/>
<dbReference type="OrthoDB" id="3026777at2759"/>
<dbReference type="AlphaFoldDB" id="A0A0C3D913"/>
<comment type="subcellular location">
    <subcellularLocation>
        <location evidence="1">Membrane</location>
        <topology evidence="1">Multi-pass membrane protein</topology>
    </subcellularLocation>
</comment>
<feature type="transmembrane region" description="Helical" evidence="6">
    <location>
        <begin position="77"/>
        <end position="96"/>
    </location>
</feature>
<feature type="transmembrane region" description="Helical" evidence="6">
    <location>
        <begin position="396"/>
        <end position="419"/>
    </location>
</feature>
<dbReference type="FunCoup" id="A0A0C3D913">
    <property type="interactions" value="92"/>
</dbReference>
<feature type="compositionally biased region" description="Basic and acidic residues" evidence="5">
    <location>
        <begin position="1"/>
        <end position="10"/>
    </location>
</feature>
<dbReference type="Pfam" id="PF07690">
    <property type="entry name" value="MFS_1"/>
    <property type="match status" value="1"/>
</dbReference>
<name>A0A0C3D913_OIDMZ</name>
<dbReference type="Gene3D" id="1.20.1250.20">
    <property type="entry name" value="MFS general substrate transporter like domains"/>
    <property type="match status" value="1"/>
</dbReference>
<dbReference type="HOGENOM" id="CLU_017517_0_0_1"/>
<feature type="transmembrane region" description="Helical" evidence="6">
    <location>
        <begin position="540"/>
        <end position="558"/>
    </location>
</feature>
<feature type="transmembrane region" description="Helical" evidence="6">
    <location>
        <begin position="506"/>
        <end position="528"/>
    </location>
</feature>
<accession>A0A0C3D913</accession>
<keyword evidence="3 6" id="KW-1133">Transmembrane helix</keyword>